<dbReference type="RefSeq" id="WP_304559787.1">
    <property type="nucleotide sequence ID" value="NZ_JAUQSZ010000002.1"/>
</dbReference>
<keyword evidence="3" id="KW-1185">Reference proteome</keyword>
<evidence type="ECO:0000313" key="3">
    <source>
        <dbReference type="Proteomes" id="UP001176468"/>
    </source>
</evidence>
<gene>
    <name evidence="2" type="ORF">Q5H94_03190</name>
</gene>
<dbReference type="EMBL" id="JAUQSZ010000002">
    <property type="protein sequence ID" value="MDO7841318.1"/>
    <property type="molecule type" value="Genomic_DNA"/>
</dbReference>
<evidence type="ECO:0000313" key="2">
    <source>
        <dbReference type="EMBL" id="MDO7841318.1"/>
    </source>
</evidence>
<proteinExistence type="predicted"/>
<dbReference type="Pfam" id="PF07238">
    <property type="entry name" value="PilZ"/>
    <property type="match status" value="1"/>
</dbReference>
<dbReference type="SUPFAM" id="SSF141371">
    <property type="entry name" value="PilZ domain-like"/>
    <property type="match status" value="2"/>
</dbReference>
<sequence length="202" mass="21871">MATMMDSALGYAADGFPPERRSDVRHKAVLAVGKLIVGGHERFCLVRDISSGGMKVETTHAPERGTLVTVEMRGLAPCRARVAWRDGELAGLMFEEQQDVEVIGNRRADASGWHARAPRFEVDRVAELRVDCRPKIVEVVNVSVGGARLRGVSGFDVNTAGQLLLGNGLAPLAGFVRWNAEDDIGFKFATAIDRKSLMALIG</sequence>
<evidence type="ECO:0000259" key="1">
    <source>
        <dbReference type="Pfam" id="PF07238"/>
    </source>
</evidence>
<dbReference type="Proteomes" id="UP001176468">
    <property type="component" value="Unassembled WGS sequence"/>
</dbReference>
<organism evidence="2 3">
    <name type="scientific">Sphingomonas immobilis</name>
    <dbReference type="NCBI Taxonomy" id="3063997"/>
    <lineage>
        <taxon>Bacteria</taxon>
        <taxon>Pseudomonadati</taxon>
        <taxon>Pseudomonadota</taxon>
        <taxon>Alphaproteobacteria</taxon>
        <taxon>Sphingomonadales</taxon>
        <taxon>Sphingomonadaceae</taxon>
        <taxon>Sphingomonas</taxon>
    </lineage>
</organism>
<name>A0ABT8ZUR2_9SPHN</name>
<accession>A0ABT8ZUR2</accession>
<reference evidence="2" key="1">
    <citation type="submission" date="2023-07" db="EMBL/GenBank/DDBJ databases">
        <authorList>
            <person name="Kim M.K."/>
        </authorList>
    </citation>
    <scope>NUCLEOTIDE SEQUENCE</scope>
    <source>
        <strain evidence="2">CA1-15</strain>
    </source>
</reference>
<protein>
    <submittedName>
        <fullName evidence="2">PilZ domain-containing protein</fullName>
    </submittedName>
</protein>
<comment type="caution">
    <text evidence="2">The sequence shown here is derived from an EMBL/GenBank/DDBJ whole genome shotgun (WGS) entry which is preliminary data.</text>
</comment>
<dbReference type="InterPro" id="IPR009875">
    <property type="entry name" value="PilZ_domain"/>
</dbReference>
<feature type="domain" description="PilZ" evidence="1">
    <location>
        <begin position="19"/>
        <end position="98"/>
    </location>
</feature>